<gene>
    <name evidence="2" type="ORF">NMOB1V02_LOCUS8755</name>
</gene>
<proteinExistence type="predicted"/>
<evidence type="ECO:0000256" key="1">
    <source>
        <dbReference type="SAM" id="MobiDB-lite"/>
    </source>
</evidence>
<dbReference type="AlphaFoldDB" id="A0A7R9GHE9"/>
<reference evidence="2" key="1">
    <citation type="submission" date="2020-11" db="EMBL/GenBank/DDBJ databases">
        <authorList>
            <person name="Tran Van P."/>
        </authorList>
    </citation>
    <scope>NUCLEOTIDE SEQUENCE</scope>
</reference>
<protein>
    <submittedName>
        <fullName evidence="2">Uncharacterized protein</fullName>
    </submittedName>
</protein>
<organism evidence="2">
    <name type="scientific">Notodromas monacha</name>
    <dbReference type="NCBI Taxonomy" id="399045"/>
    <lineage>
        <taxon>Eukaryota</taxon>
        <taxon>Metazoa</taxon>
        <taxon>Ecdysozoa</taxon>
        <taxon>Arthropoda</taxon>
        <taxon>Crustacea</taxon>
        <taxon>Oligostraca</taxon>
        <taxon>Ostracoda</taxon>
        <taxon>Podocopa</taxon>
        <taxon>Podocopida</taxon>
        <taxon>Cypridocopina</taxon>
        <taxon>Cypridoidea</taxon>
        <taxon>Cyprididae</taxon>
        <taxon>Notodromas</taxon>
    </lineage>
</organism>
<evidence type="ECO:0000313" key="2">
    <source>
        <dbReference type="EMBL" id="CAD7281103.1"/>
    </source>
</evidence>
<dbReference type="EMBL" id="OA884660">
    <property type="protein sequence ID" value="CAD7281103.1"/>
    <property type="molecule type" value="Genomic_DNA"/>
</dbReference>
<name>A0A7R9GHE9_9CRUS</name>
<dbReference type="Proteomes" id="UP000678499">
    <property type="component" value="Unassembled WGS sequence"/>
</dbReference>
<accession>A0A7R9GHE9</accession>
<keyword evidence="3" id="KW-1185">Reference proteome</keyword>
<dbReference type="EMBL" id="CAJPEX010002623">
    <property type="protein sequence ID" value="CAG0921255.1"/>
    <property type="molecule type" value="Genomic_DNA"/>
</dbReference>
<evidence type="ECO:0000313" key="3">
    <source>
        <dbReference type="Proteomes" id="UP000678499"/>
    </source>
</evidence>
<feature type="region of interest" description="Disordered" evidence="1">
    <location>
        <begin position="162"/>
        <end position="183"/>
    </location>
</feature>
<sequence length="421" mass="45635">MNSRDCGRVPKEVLQPRVSSTAGAMQPPIITLDNFEGLFISLATSYPKNRGKEDAGIQGTRFACAAYTSVSALMCDTDDASLPAPRGTLLQETTRAVVFNVASLQQKQQAHHIVITFALIVIRLRSVYLCGKEPFVLDHDCVPAEEKEGIEEHTQAKKILAEKKGMKNQKKRAKSREEVEESKEREDGIVETSCCCCDLSRLRISSGSTTMLSFTGSCCCCWAPPVAAGESSHSSSRAALPTLNRDPIDKVDDPPTCQRPVGAEEAAASSSQFAPAASGWARGSIPLSASALSSAAVFNGEETFLIGCGFAGFQSEDMRKEIKESNSAARENREALPEILIDEILGLERLQRAKDKEIKVLGNKGRHNRPFAAETRSPRTVCSSDWSVKGNTLRSLTKPPWACSARWHDGQVHGLGPVQSP</sequence>